<proteinExistence type="predicted"/>
<comment type="caution">
    <text evidence="1">The sequence shown here is derived from an EMBL/GenBank/DDBJ whole genome shotgun (WGS) entry which is preliminary data.</text>
</comment>
<accession>A0ABT6MLT2</accession>
<keyword evidence="2" id="KW-1185">Reference proteome</keyword>
<dbReference type="GO" id="GO:0016491">
    <property type="term" value="F:oxidoreductase activity"/>
    <property type="evidence" value="ECO:0007669"/>
    <property type="project" value="UniProtKB-KW"/>
</dbReference>
<dbReference type="Pfam" id="PF13618">
    <property type="entry name" value="Gluconate_2-dh3"/>
    <property type="match status" value="1"/>
</dbReference>
<dbReference type="Proteomes" id="UP001160550">
    <property type="component" value="Unassembled WGS sequence"/>
</dbReference>
<keyword evidence="1" id="KW-0560">Oxidoreductase</keyword>
<reference evidence="1" key="1">
    <citation type="journal article" date="2007" name="Int. J. Syst. Evol. Microbiol.">
        <title>Luteimonas composti sp. nov., a moderately thermophilic bacterium isolated from food waste.</title>
        <authorList>
            <person name="Young C.C."/>
            <person name="Kampfer P."/>
            <person name="Chen W.M."/>
            <person name="Yen W.S."/>
            <person name="Arun A.B."/>
            <person name="Lai W.A."/>
            <person name="Shen F.T."/>
            <person name="Rekha P.D."/>
            <person name="Lin K.Y."/>
            <person name="Chou J.H."/>
        </authorList>
    </citation>
    <scope>NUCLEOTIDE SEQUENCE</scope>
    <source>
        <strain evidence="1">CC-YY355</strain>
    </source>
</reference>
<dbReference type="RefSeq" id="WP_280940768.1">
    <property type="nucleotide sequence ID" value="NZ_JARYGX010000003.1"/>
</dbReference>
<evidence type="ECO:0000313" key="2">
    <source>
        <dbReference type="Proteomes" id="UP001160550"/>
    </source>
</evidence>
<reference evidence="1" key="2">
    <citation type="submission" date="2023-04" db="EMBL/GenBank/DDBJ databases">
        <authorList>
            <person name="Sun J.-Q."/>
        </authorList>
    </citation>
    <scope>NUCLEOTIDE SEQUENCE</scope>
    <source>
        <strain evidence="1">CC-YY355</strain>
    </source>
</reference>
<dbReference type="EC" id="1.-.-.-" evidence="1"/>
<evidence type="ECO:0000313" key="1">
    <source>
        <dbReference type="EMBL" id="MDH7451562.1"/>
    </source>
</evidence>
<gene>
    <name evidence="1" type="ORF">QF205_00505</name>
</gene>
<dbReference type="EMBL" id="JARYGX010000003">
    <property type="protein sequence ID" value="MDH7451562.1"/>
    <property type="molecule type" value="Genomic_DNA"/>
</dbReference>
<dbReference type="InterPro" id="IPR027056">
    <property type="entry name" value="Gluconate_2DH_su3"/>
</dbReference>
<protein>
    <submittedName>
        <fullName evidence="1">Gluconate 2-dehydrogenase subunit 3 family protein</fullName>
        <ecNumber evidence="1">1.-.-.-</ecNumber>
    </submittedName>
</protein>
<name>A0ABT6MLT2_9GAMM</name>
<sequence>MERRELLKLIASATGVAMVGMPAFVLGQAPAAQAAAGFTAQDVALLDEIAEAIIPRTDTPGAKDAGVGAFMARFVADCYASEDQDAFRAGLVDLDRRAGGSFLSLPQAGRLQLLTGLDRQAGEQARNAWVAADGSGSGSGVHWFTMVKQLVIFSFFTSEVGATQVLRYEPVPGHYDGDLPYEPGTPAWATR</sequence>
<organism evidence="1 2">
    <name type="scientific">Luteimonas composti</name>
    <dbReference type="NCBI Taxonomy" id="398257"/>
    <lineage>
        <taxon>Bacteria</taxon>
        <taxon>Pseudomonadati</taxon>
        <taxon>Pseudomonadota</taxon>
        <taxon>Gammaproteobacteria</taxon>
        <taxon>Lysobacterales</taxon>
        <taxon>Lysobacteraceae</taxon>
        <taxon>Luteimonas</taxon>
    </lineage>
</organism>